<keyword evidence="1" id="KW-0665">Pyrimidine biosynthesis</keyword>
<dbReference type="NCBIfam" id="TIGR00857">
    <property type="entry name" value="pyrC_multi"/>
    <property type="match status" value="1"/>
</dbReference>
<dbReference type="InterPro" id="IPR024403">
    <property type="entry name" value="DHOase_cat"/>
</dbReference>
<dbReference type="PANTHER" id="PTHR43668">
    <property type="entry name" value="ALLANTOINASE"/>
    <property type="match status" value="1"/>
</dbReference>
<dbReference type="GO" id="GO:0004151">
    <property type="term" value="F:dihydroorotase activity"/>
    <property type="evidence" value="ECO:0007669"/>
    <property type="project" value="UniProtKB-EC"/>
</dbReference>
<protein>
    <submittedName>
        <fullName evidence="3">Dihydroorotase</fullName>
        <ecNumber evidence="3">3.5.2.3</ecNumber>
    </submittedName>
</protein>
<dbReference type="InterPro" id="IPR011059">
    <property type="entry name" value="Metal-dep_hydrolase_composite"/>
</dbReference>
<dbReference type="GO" id="GO:0006221">
    <property type="term" value="P:pyrimidine nucleotide biosynthetic process"/>
    <property type="evidence" value="ECO:0007669"/>
    <property type="project" value="UniProtKB-KW"/>
</dbReference>
<evidence type="ECO:0000256" key="1">
    <source>
        <dbReference type="ARBA" id="ARBA00022975"/>
    </source>
</evidence>
<name>A0A3B0TDY3_9ZZZZ</name>
<dbReference type="GO" id="GO:0046872">
    <property type="term" value="F:metal ion binding"/>
    <property type="evidence" value="ECO:0007669"/>
    <property type="project" value="InterPro"/>
</dbReference>
<sequence length="432" mass="45435">MKPLLIKNAHIVDPASGFDATGALLVENGLISARTAGASPGAPEGAQIIDAKGMLLAPGLIDMRVFTGEPGREYRETLSSAAQAAAAGGVTSFVCMPDTMPVIDDGAVVDFIIRRAEANSLVNILVSAAITKGLEGKEICEFGLLKEAGAICLSDGRRSIQSAALLRHAFYYAKNFEMPVIHHLSDYGLSGGGVMNKGLFATTLGLKGIAPEAQSIPLMRDLALAEITGASYHAAQISTPASLEAMAGARQKTANVSAGISINNLCLNEIDIGSYRTFFKLDPPLGSEESRMALVAGLKSGVIDTIHSGHDPQDVEVKRRPFAEAAFGAIGLETLFSAAMRLVHSGDVELKTILAAMTINPARILKLASGRLSPGAPADFLLADLDYPWVASANSIISRSKNSPFEDARFSAKIMATYVGGRLVYKYEGEKA</sequence>
<dbReference type="AlphaFoldDB" id="A0A3B0TDY3"/>
<evidence type="ECO:0000259" key="2">
    <source>
        <dbReference type="Pfam" id="PF12890"/>
    </source>
</evidence>
<dbReference type="EMBL" id="UOEO01000023">
    <property type="protein sequence ID" value="VAW15100.1"/>
    <property type="molecule type" value="Genomic_DNA"/>
</dbReference>
<dbReference type="SUPFAM" id="SSF51556">
    <property type="entry name" value="Metallo-dependent hydrolases"/>
    <property type="match status" value="1"/>
</dbReference>
<dbReference type="InterPro" id="IPR032466">
    <property type="entry name" value="Metal_Hydrolase"/>
</dbReference>
<proteinExistence type="predicted"/>
<dbReference type="SUPFAM" id="SSF51338">
    <property type="entry name" value="Composite domain of metallo-dependent hydrolases"/>
    <property type="match status" value="1"/>
</dbReference>
<dbReference type="EC" id="3.5.2.3" evidence="3"/>
<dbReference type="GO" id="GO:0005737">
    <property type="term" value="C:cytoplasm"/>
    <property type="evidence" value="ECO:0007669"/>
    <property type="project" value="TreeGrafter"/>
</dbReference>
<feature type="domain" description="Dihydroorotase catalytic" evidence="2">
    <location>
        <begin position="54"/>
        <end position="239"/>
    </location>
</feature>
<dbReference type="CDD" id="cd01317">
    <property type="entry name" value="DHOase_IIa"/>
    <property type="match status" value="1"/>
</dbReference>
<dbReference type="GO" id="GO:0006145">
    <property type="term" value="P:purine nucleobase catabolic process"/>
    <property type="evidence" value="ECO:0007669"/>
    <property type="project" value="TreeGrafter"/>
</dbReference>
<evidence type="ECO:0000313" key="3">
    <source>
        <dbReference type="EMBL" id="VAW15100.1"/>
    </source>
</evidence>
<keyword evidence="3" id="KW-0378">Hydrolase</keyword>
<dbReference type="Pfam" id="PF12890">
    <property type="entry name" value="DHOase"/>
    <property type="match status" value="1"/>
</dbReference>
<dbReference type="Gene3D" id="3.20.20.140">
    <property type="entry name" value="Metal-dependent hydrolases"/>
    <property type="match status" value="1"/>
</dbReference>
<dbReference type="InterPro" id="IPR004722">
    <property type="entry name" value="DHOase"/>
</dbReference>
<organism evidence="3">
    <name type="scientific">hydrothermal vent metagenome</name>
    <dbReference type="NCBI Taxonomy" id="652676"/>
    <lineage>
        <taxon>unclassified sequences</taxon>
        <taxon>metagenomes</taxon>
        <taxon>ecological metagenomes</taxon>
    </lineage>
</organism>
<dbReference type="PANTHER" id="PTHR43668:SF2">
    <property type="entry name" value="ALLANTOINASE"/>
    <property type="match status" value="1"/>
</dbReference>
<dbReference type="Gene3D" id="2.30.40.10">
    <property type="entry name" value="Urease, subunit C, domain 1"/>
    <property type="match status" value="1"/>
</dbReference>
<dbReference type="InterPro" id="IPR050138">
    <property type="entry name" value="DHOase/Allantoinase_Hydrolase"/>
</dbReference>
<dbReference type="GO" id="GO:0004038">
    <property type="term" value="F:allantoinase activity"/>
    <property type="evidence" value="ECO:0007669"/>
    <property type="project" value="TreeGrafter"/>
</dbReference>
<accession>A0A3B0TDY3</accession>
<reference evidence="3" key="1">
    <citation type="submission" date="2018-06" db="EMBL/GenBank/DDBJ databases">
        <authorList>
            <person name="Zhirakovskaya E."/>
        </authorList>
    </citation>
    <scope>NUCLEOTIDE SEQUENCE</scope>
</reference>
<gene>
    <name evidence="3" type="ORF">MNBD_ALPHA12-2215</name>
</gene>